<dbReference type="GO" id="GO:0016740">
    <property type="term" value="F:transferase activity"/>
    <property type="evidence" value="ECO:0007669"/>
    <property type="project" value="UniProtKB-KW"/>
</dbReference>
<keyword evidence="2" id="KW-1185">Reference proteome</keyword>
<reference evidence="2" key="1">
    <citation type="submission" date="2016-10" db="EMBL/GenBank/DDBJ databases">
        <authorList>
            <person name="Varghese N."/>
            <person name="Submissions S."/>
        </authorList>
    </citation>
    <scope>NUCLEOTIDE SEQUENCE [LARGE SCALE GENOMIC DNA]</scope>
    <source>
        <strain evidence="2">DSM 25751</strain>
    </source>
</reference>
<keyword evidence="1" id="KW-0808">Transferase</keyword>
<dbReference type="Proteomes" id="UP000198564">
    <property type="component" value="Unassembled WGS sequence"/>
</dbReference>
<gene>
    <name evidence="1" type="ORF">SAMN04488113_11811</name>
</gene>
<dbReference type="Gene3D" id="2.160.10.10">
    <property type="entry name" value="Hexapeptide repeat proteins"/>
    <property type="match status" value="1"/>
</dbReference>
<accession>A0A1H6TM58</accession>
<evidence type="ECO:0000313" key="1">
    <source>
        <dbReference type="EMBL" id="SEI76832.1"/>
    </source>
</evidence>
<dbReference type="InterPro" id="IPR011004">
    <property type="entry name" value="Trimer_LpxA-like_sf"/>
</dbReference>
<name>A0A1H6TM58_9LACT</name>
<dbReference type="EMBL" id="FNYW01000018">
    <property type="protein sequence ID" value="SEI76832.1"/>
    <property type="molecule type" value="Genomic_DNA"/>
</dbReference>
<organism evidence="1 2">
    <name type="scientific">Alkalibacterium gilvum</name>
    <dbReference type="NCBI Taxonomy" id="1130080"/>
    <lineage>
        <taxon>Bacteria</taxon>
        <taxon>Bacillati</taxon>
        <taxon>Bacillota</taxon>
        <taxon>Bacilli</taxon>
        <taxon>Lactobacillales</taxon>
        <taxon>Carnobacteriaceae</taxon>
        <taxon>Alkalibacterium</taxon>
    </lineage>
</organism>
<proteinExistence type="predicted"/>
<dbReference type="STRING" id="1130080.SAMN04488113_11811"/>
<dbReference type="AlphaFoldDB" id="A0A1H6TM58"/>
<dbReference type="SUPFAM" id="SSF51161">
    <property type="entry name" value="Trimeric LpxA-like enzymes"/>
    <property type="match status" value="1"/>
</dbReference>
<protein>
    <submittedName>
        <fullName evidence="1">Maltose O-acetyltransferase</fullName>
    </submittedName>
</protein>
<evidence type="ECO:0000313" key="2">
    <source>
        <dbReference type="Proteomes" id="UP000198564"/>
    </source>
</evidence>
<sequence length="46" mass="4822">MILNGAKISKGVVIGAGALVNKDCQTDSLYVGVPAKKVNKLHELDI</sequence>